<dbReference type="SMART" id="SM00184">
    <property type="entry name" value="RING"/>
    <property type="match status" value="1"/>
</dbReference>
<dbReference type="Gene3D" id="3.30.40.10">
    <property type="entry name" value="Zinc/RING finger domain, C3HC4 (zinc finger)"/>
    <property type="match status" value="1"/>
</dbReference>
<comment type="subcellular location">
    <subcellularLocation>
        <location evidence="1">Membrane</location>
    </subcellularLocation>
</comment>
<dbReference type="SUPFAM" id="SSF57850">
    <property type="entry name" value="RING/U-box"/>
    <property type="match status" value="1"/>
</dbReference>
<dbReference type="HOGENOM" id="CLU_013137_2_2_1"/>
<dbReference type="CDD" id="cd23119">
    <property type="entry name" value="RING-H2_NIPL1-like"/>
    <property type="match status" value="1"/>
</dbReference>
<evidence type="ECO:0000256" key="1">
    <source>
        <dbReference type="ARBA" id="ARBA00004370"/>
    </source>
</evidence>
<dbReference type="InParanoid" id="D8RZH9"/>
<evidence type="ECO:0000256" key="4">
    <source>
        <dbReference type="ARBA" id="ARBA00022833"/>
    </source>
</evidence>
<dbReference type="EMBL" id="GL377596">
    <property type="protein sequence ID" value="EFJ22156.1"/>
    <property type="molecule type" value="Genomic_DNA"/>
</dbReference>
<dbReference type="KEGG" id="smo:SELMODRAFT_175658"/>
<organism evidence="9">
    <name type="scientific">Selaginella moellendorffii</name>
    <name type="common">Spikemoss</name>
    <dbReference type="NCBI Taxonomy" id="88036"/>
    <lineage>
        <taxon>Eukaryota</taxon>
        <taxon>Viridiplantae</taxon>
        <taxon>Streptophyta</taxon>
        <taxon>Embryophyta</taxon>
        <taxon>Tracheophyta</taxon>
        <taxon>Lycopodiopsida</taxon>
        <taxon>Selaginellales</taxon>
        <taxon>Selaginellaceae</taxon>
        <taxon>Selaginella</taxon>
    </lineage>
</organism>
<dbReference type="AlphaFoldDB" id="D8RZH9"/>
<evidence type="ECO:0000256" key="6">
    <source>
        <dbReference type="PROSITE-ProRule" id="PRU00175"/>
    </source>
</evidence>
<evidence type="ECO:0000256" key="2">
    <source>
        <dbReference type="ARBA" id="ARBA00022723"/>
    </source>
</evidence>
<evidence type="ECO:0000256" key="3">
    <source>
        <dbReference type="ARBA" id="ARBA00022771"/>
    </source>
</evidence>
<name>D8RZH9_SELML</name>
<reference evidence="8 9" key="1">
    <citation type="journal article" date="2011" name="Science">
        <title>The Selaginella genome identifies genetic changes associated with the evolution of vascular plants.</title>
        <authorList>
            <person name="Banks J.A."/>
            <person name="Nishiyama T."/>
            <person name="Hasebe M."/>
            <person name="Bowman J.L."/>
            <person name="Gribskov M."/>
            <person name="dePamphilis C."/>
            <person name="Albert V.A."/>
            <person name="Aono N."/>
            <person name="Aoyama T."/>
            <person name="Ambrose B.A."/>
            <person name="Ashton N.W."/>
            <person name="Axtell M.J."/>
            <person name="Barker E."/>
            <person name="Barker M.S."/>
            <person name="Bennetzen J.L."/>
            <person name="Bonawitz N.D."/>
            <person name="Chapple C."/>
            <person name="Cheng C."/>
            <person name="Correa L.G."/>
            <person name="Dacre M."/>
            <person name="DeBarry J."/>
            <person name="Dreyer I."/>
            <person name="Elias M."/>
            <person name="Engstrom E.M."/>
            <person name="Estelle M."/>
            <person name="Feng L."/>
            <person name="Finet C."/>
            <person name="Floyd S.K."/>
            <person name="Frommer W.B."/>
            <person name="Fujita T."/>
            <person name="Gramzow L."/>
            <person name="Gutensohn M."/>
            <person name="Harholt J."/>
            <person name="Hattori M."/>
            <person name="Heyl A."/>
            <person name="Hirai T."/>
            <person name="Hiwatashi Y."/>
            <person name="Ishikawa M."/>
            <person name="Iwata M."/>
            <person name="Karol K.G."/>
            <person name="Koehler B."/>
            <person name="Kolukisaoglu U."/>
            <person name="Kubo M."/>
            <person name="Kurata T."/>
            <person name="Lalonde S."/>
            <person name="Li K."/>
            <person name="Li Y."/>
            <person name="Litt A."/>
            <person name="Lyons E."/>
            <person name="Manning G."/>
            <person name="Maruyama T."/>
            <person name="Michael T.P."/>
            <person name="Mikami K."/>
            <person name="Miyazaki S."/>
            <person name="Morinaga S."/>
            <person name="Murata T."/>
            <person name="Mueller-Roeber B."/>
            <person name="Nelson D.R."/>
            <person name="Obara M."/>
            <person name="Oguri Y."/>
            <person name="Olmstead R.G."/>
            <person name="Onodera N."/>
            <person name="Petersen B.L."/>
            <person name="Pils B."/>
            <person name="Prigge M."/>
            <person name="Rensing S.A."/>
            <person name="Riano-Pachon D.M."/>
            <person name="Roberts A.W."/>
            <person name="Sato Y."/>
            <person name="Scheller H.V."/>
            <person name="Schulz B."/>
            <person name="Schulz C."/>
            <person name="Shakirov E.V."/>
            <person name="Shibagaki N."/>
            <person name="Shinohara N."/>
            <person name="Shippen D.E."/>
            <person name="Soerensen I."/>
            <person name="Sotooka R."/>
            <person name="Sugimoto N."/>
            <person name="Sugita M."/>
            <person name="Sumikawa N."/>
            <person name="Tanurdzic M."/>
            <person name="Theissen G."/>
            <person name="Ulvskov P."/>
            <person name="Wakazuki S."/>
            <person name="Weng J.K."/>
            <person name="Willats W.W."/>
            <person name="Wipf D."/>
            <person name="Wolf P.G."/>
            <person name="Yang L."/>
            <person name="Zimmer A.D."/>
            <person name="Zhu Q."/>
            <person name="Mitros T."/>
            <person name="Hellsten U."/>
            <person name="Loque D."/>
            <person name="Otillar R."/>
            <person name="Salamov A."/>
            <person name="Schmutz J."/>
            <person name="Shapiro H."/>
            <person name="Lindquist E."/>
            <person name="Lucas S."/>
            <person name="Rokhsar D."/>
            <person name="Grigoriev I.V."/>
        </authorList>
    </citation>
    <scope>NUCLEOTIDE SEQUENCE [LARGE SCALE GENOMIC DNA]</scope>
</reference>
<evidence type="ECO:0000259" key="7">
    <source>
        <dbReference type="PROSITE" id="PS50089"/>
    </source>
</evidence>
<dbReference type="InterPro" id="IPR001841">
    <property type="entry name" value="Znf_RING"/>
</dbReference>
<dbReference type="OrthoDB" id="9984778at2759"/>
<evidence type="ECO:0000313" key="8">
    <source>
        <dbReference type="EMBL" id="EFJ22156.1"/>
    </source>
</evidence>
<keyword evidence="2" id="KW-0479">Metal-binding</keyword>
<evidence type="ECO:0000256" key="5">
    <source>
        <dbReference type="ARBA" id="ARBA00023136"/>
    </source>
</evidence>
<dbReference type="Pfam" id="PF13639">
    <property type="entry name" value="zf-RING_2"/>
    <property type="match status" value="1"/>
</dbReference>
<evidence type="ECO:0000313" key="9">
    <source>
        <dbReference type="Proteomes" id="UP000001514"/>
    </source>
</evidence>
<keyword evidence="4" id="KW-0862">Zinc</keyword>
<dbReference type="eggNOG" id="KOG0800">
    <property type="taxonomic scope" value="Eukaryota"/>
</dbReference>
<protein>
    <recommendedName>
        <fullName evidence="7">RING-type domain-containing protein</fullName>
    </recommendedName>
</protein>
<keyword evidence="9" id="KW-1185">Reference proteome</keyword>
<feature type="domain" description="RING-type" evidence="7">
    <location>
        <begin position="196"/>
        <end position="238"/>
    </location>
</feature>
<dbReference type="Proteomes" id="UP000001514">
    <property type="component" value="Unassembled WGS sequence"/>
</dbReference>
<keyword evidence="3 6" id="KW-0863">Zinc-finger</keyword>
<dbReference type="OMA" id="HMISKDM"/>
<keyword evidence="5" id="KW-0472">Membrane</keyword>
<dbReference type="GO" id="GO:0008270">
    <property type="term" value="F:zinc ion binding"/>
    <property type="evidence" value="ECO:0007669"/>
    <property type="project" value="UniProtKB-KW"/>
</dbReference>
<dbReference type="PANTHER" id="PTHR46151:SF18">
    <property type="entry name" value="NEP1-INTERACTING PROTEIN-LIKE 2"/>
    <property type="match status" value="1"/>
</dbReference>
<accession>D8RZH9</accession>
<dbReference type="FunCoup" id="D8RZH9">
    <property type="interactions" value="151"/>
</dbReference>
<dbReference type="GO" id="GO:0016020">
    <property type="term" value="C:membrane"/>
    <property type="evidence" value="ECO:0007669"/>
    <property type="project" value="UniProtKB-SubCell"/>
</dbReference>
<dbReference type="Gramene" id="EFJ22156">
    <property type="protein sequence ID" value="EFJ22156"/>
    <property type="gene ID" value="SELMODRAFT_175658"/>
</dbReference>
<sequence length="241" mass="25480">MHYFGDLYRASTSAAADAASTAASSTPERSNGFSVCSVPRLVAGALSGALTGMFAIVGALTGAVTGAVAGRATDSGLIRGAGLGAVAGAVLSVEFLEASRAYWHSERSGSRSRASLAEFVEDVLNGRFMHDQVGPALLTAHHWQVNIDDMTYDELYDMFGPAEGTKGASEACLKELPWHTVTTENCVDGFGDFVCCAICLQELQGGEIARCLPHCQHTYHMDCVDKWLARHGSCPVCRQGI</sequence>
<proteinExistence type="predicted"/>
<dbReference type="PROSITE" id="PS50089">
    <property type="entry name" value="ZF_RING_2"/>
    <property type="match status" value="1"/>
</dbReference>
<dbReference type="InterPro" id="IPR013083">
    <property type="entry name" value="Znf_RING/FYVE/PHD"/>
</dbReference>
<dbReference type="PANTHER" id="PTHR46151">
    <property type="entry name" value="NEP1-INTERACTING PROTEIN-LIKE 2"/>
    <property type="match status" value="1"/>
</dbReference>
<gene>
    <name evidence="8" type="ORF">SELMODRAFT_175658</name>
</gene>